<evidence type="ECO:0000256" key="4">
    <source>
        <dbReference type="SAM" id="MobiDB-lite"/>
    </source>
</evidence>
<dbReference type="PANTHER" id="PTHR12534">
    <property type="entry name" value="30S RIBOSOMAL PROTEIN S2 PROKARYOTIC AND ORGANELLAR"/>
    <property type="match status" value="1"/>
</dbReference>
<dbReference type="PANTHER" id="PTHR12534:SF0">
    <property type="entry name" value="SMALL RIBOSOMAL SUBUNIT PROTEIN US2M"/>
    <property type="match status" value="1"/>
</dbReference>
<dbReference type="AlphaFoldDB" id="A0A6J6KHU0"/>
<dbReference type="FunFam" id="1.10.287.610:FF:000001">
    <property type="entry name" value="30S ribosomal protein S2"/>
    <property type="match status" value="1"/>
</dbReference>
<dbReference type="InterPro" id="IPR001865">
    <property type="entry name" value="Ribosomal_uS2"/>
</dbReference>
<evidence type="ECO:0000256" key="3">
    <source>
        <dbReference type="ARBA" id="ARBA00023274"/>
    </source>
</evidence>
<evidence type="ECO:0000313" key="5">
    <source>
        <dbReference type="EMBL" id="CAB4648023.1"/>
    </source>
</evidence>
<protein>
    <submittedName>
        <fullName evidence="5">Unannotated protein</fullName>
    </submittedName>
</protein>
<feature type="region of interest" description="Disordered" evidence="4">
    <location>
        <begin position="254"/>
        <end position="274"/>
    </location>
</feature>
<proteinExistence type="inferred from homology"/>
<dbReference type="NCBIfam" id="TIGR01011">
    <property type="entry name" value="rpsB_bact"/>
    <property type="match status" value="1"/>
</dbReference>
<reference evidence="5" key="1">
    <citation type="submission" date="2020-05" db="EMBL/GenBank/DDBJ databases">
        <authorList>
            <person name="Chiriac C."/>
            <person name="Salcher M."/>
            <person name="Ghai R."/>
            <person name="Kavagutti S V."/>
        </authorList>
    </citation>
    <scope>NUCLEOTIDE SEQUENCE</scope>
</reference>
<organism evidence="5">
    <name type="scientific">freshwater metagenome</name>
    <dbReference type="NCBI Taxonomy" id="449393"/>
    <lineage>
        <taxon>unclassified sequences</taxon>
        <taxon>metagenomes</taxon>
        <taxon>ecological metagenomes</taxon>
    </lineage>
</organism>
<feature type="compositionally biased region" description="Low complexity" evidence="4">
    <location>
        <begin position="258"/>
        <end position="274"/>
    </location>
</feature>
<dbReference type="CDD" id="cd01425">
    <property type="entry name" value="RPS2"/>
    <property type="match status" value="1"/>
</dbReference>
<dbReference type="SUPFAM" id="SSF52313">
    <property type="entry name" value="Ribosomal protein S2"/>
    <property type="match status" value="1"/>
</dbReference>
<sequence length="274" mass="29890">MAVVSTRQLLDNGVHFGHQTRRWNPKMKRFIFTERNGIYIIDLQQSLAYIDRAYEFVRETVAHGGTVLFVGTKKQAQEAIATEAARVGMPYVNHRWLGGMLTNFQTVSKRISRMKELEQINFDDVAGSGLTKKELLVLRREKEKLELVLTGIRDMQKLPSAIWVVDTNKEHIAVGEAHKLNIPVVGILDTNCDPDVVDYPIPGNDDALRAVGLLTRVIADAIADGLMARAGGAVAGAPADAAVEPLADWEKELLTGSADAAPAETPAAEAPAAE</sequence>
<accession>A0A6J6KHU0</accession>
<dbReference type="InterPro" id="IPR005706">
    <property type="entry name" value="Ribosomal_uS2_bac/mit/plastid"/>
</dbReference>
<dbReference type="GO" id="GO:0006412">
    <property type="term" value="P:translation"/>
    <property type="evidence" value="ECO:0007669"/>
    <property type="project" value="InterPro"/>
</dbReference>
<keyword evidence="3" id="KW-0687">Ribonucleoprotein</keyword>
<dbReference type="InterPro" id="IPR023591">
    <property type="entry name" value="Ribosomal_uS2_flav_dom_sf"/>
</dbReference>
<dbReference type="GO" id="GO:0003735">
    <property type="term" value="F:structural constituent of ribosome"/>
    <property type="evidence" value="ECO:0007669"/>
    <property type="project" value="InterPro"/>
</dbReference>
<dbReference type="Pfam" id="PF00318">
    <property type="entry name" value="Ribosomal_S2"/>
    <property type="match status" value="1"/>
</dbReference>
<dbReference type="EMBL" id="CAEZWI010000024">
    <property type="protein sequence ID" value="CAB4648023.1"/>
    <property type="molecule type" value="Genomic_DNA"/>
</dbReference>
<comment type="similarity">
    <text evidence="1">Belongs to the universal ribosomal protein uS2 family.</text>
</comment>
<dbReference type="PRINTS" id="PR00395">
    <property type="entry name" value="RIBOSOMALS2"/>
</dbReference>
<dbReference type="Gene3D" id="3.40.50.10490">
    <property type="entry name" value="Glucose-6-phosphate isomerase like protein, domain 1"/>
    <property type="match status" value="1"/>
</dbReference>
<name>A0A6J6KHU0_9ZZZZ</name>
<evidence type="ECO:0000256" key="2">
    <source>
        <dbReference type="ARBA" id="ARBA00022980"/>
    </source>
</evidence>
<dbReference type="GO" id="GO:0022627">
    <property type="term" value="C:cytosolic small ribosomal subunit"/>
    <property type="evidence" value="ECO:0007669"/>
    <property type="project" value="TreeGrafter"/>
</dbReference>
<gene>
    <name evidence="5" type="ORF">UFOPK2237_00329</name>
</gene>
<keyword evidence="2" id="KW-0689">Ribosomal protein</keyword>
<dbReference type="HAMAP" id="MF_00291_B">
    <property type="entry name" value="Ribosomal_uS2_B"/>
    <property type="match status" value="1"/>
</dbReference>
<evidence type="ECO:0000256" key="1">
    <source>
        <dbReference type="ARBA" id="ARBA00006242"/>
    </source>
</evidence>
<dbReference type="Gene3D" id="1.10.287.610">
    <property type="entry name" value="Helix hairpin bin"/>
    <property type="match status" value="1"/>
</dbReference>